<dbReference type="AlphaFoldDB" id="A0A6A6DQ75"/>
<sequence>MILRPPLLFCPVILRISGAQRSFFSSSTRQLGNNRVFANIRTPDELHTLTLLSASDNRPLITLWTASWCSTCQTVKPIIKGLIEDERVGENEGGLSFAEVELDSVLIGDLGVKYMITSMPTLLAFSRQEAQLETKLTRPEQLKNKEFVRQWLETEARRGGRTGGSGGSMFGGWFGSR</sequence>
<dbReference type="SUPFAM" id="SSF52833">
    <property type="entry name" value="Thioredoxin-like"/>
    <property type="match status" value="1"/>
</dbReference>
<gene>
    <name evidence="2" type="ORF">K469DRAFT_640344</name>
</gene>
<protein>
    <recommendedName>
        <fullName evidence="1">Thioredoxin domain-containing protein</fullName>
    </recommendedName>
</protein>
<dbReference type="OrthoDB" id="19690at2759"/>
<accession>A0A6A6DQ75</accession>
<reference evidence="2" key="1">
    <citation type="journal article" date="2020" name="Stud. Mycol.">
        <title>101 Dothideomycetes genomes: a test case for predicting lifestyles and emergence of pathogens.</title>
        <authorList>
            <person name="Haridas S."/>
            <person name="Albert R."/>
            <person name="Binder M."/>
            <person name="Bloem J."/>
            <person name="Labutti K."/>
            <person name="Salamov A."/>
            <person name="Andreopoulos B."/>
            <person name="Baker S."/>
            <person name="Barry K."/>
            <person name="Bills G."/>
            <person name="Bluhm B."/>
            <person name="Cannon C."/>
            <person name="Castanera R."/>
            <person name="Culley D."/>
            <person name="Daum C."/>
            <person name="Ezra D."/>
            <person name="Gonzalez J."/>
            <person name="Henrissat B."/>
            <person name="Kuo A."/>
            <person name="Liang C."/>
            <person name="Lipzen A."/>
            <person name="Lutzoni F."/>
            <person name="Magnuson J."/>
            <person name="Mondo S."/>
            <person name="Nolan M."/>
            <person name="Ohm R."/>
            <person name="Pangilinan J."/>
            <person name="Park H.-J."/>
            <person name="Ramirez L."/>
            <person name="Alfaro M."/>
            <person name="Sun H."/>
            <person name="Tritt A."/>
            <person name="Yoshinaga Y."/>
            <person name="Zwiers L.-H."/>
            <person name="Turgeon B."/>
            <person name="Goodwin S."/>
            <person name="Spatafora J."/>
            <person name="Crous P."/>
            <person name="Grigoriev I."/>
        </authorList>
    </citation>
    <scope>NUCLEOTIDE SEQUENCE</scope>
    <source>
        <strain evidence="2">CBS 207.26</strain>
    </source>
</reference>
<dbReference type="Proteomes" id="UP000800200">
    <property type="component" value="Unassembled WGS sequence"/>
</dbReference>
<dbReference type="Gene3D" id="3.40.30.10">
    <property type="entry name" value="Glutaredoxin"/>
    <property type="match status" value="1"/>
</dbReference>
<evidence type="ECO:0000259" key="1">
    <source>
        <dbReference type="Pfam" id="PF00085"/>
    </source>
</evidence>
<dbReference type="InterPro" id="IPR036249">
    <property type="entry name" value="Thioredoxin-like_sf"/>
</dbReference>
<organism evidence="2 3">
    <name type="scientific">Zopfia rhizophila CBS 207.26</name>
    <dbReference type="NCBI Taxonomy" id="1314779"/>
    <lineage>
        <taxon>Eukaryota</taxon>
        <taxon>Fungi</taxon>
        <taxon>Dikarya</taxon>
        <taxon>Ascomycota</taxon>
        <taxon>Pezizomycotina</taxon>
        <taxon>Dothideomycetes</taxon>
        <taxon>Dothideomycetes incertae sedis</taxon>
        <taxon>Zopfiaceae</taxon>
        <taxon>Zopfia</taxon>
    </lineage>
</organism>
<proteinExistence type="predicted"/>
<feature type="domain" description="Thioredoxin" evidence="1">
    <location>
        <begin position="56"/>
        <end position="142"/>
    </location>
</feature>
<name>A0A6A6DQ75_9PEZI</name>
<dbReference type="EMBL" id="ML994660">
    <property type="protein sequence ID" value="KAF2180070.1"/>
    <property type="molecule type" value="Genomic_DNA"/>
</dbReference>
<keyword evidence="3" id="KW-1185">Reference proteome</keyword>
<evidence type="ECO:0000313" key="2">
    <source>
        <dbReference type="EMBL" id="KAF2180070.1"/>
    </source>
</evidence>
<evidence type="ECO:0000313" key="3">
    <source>
        <dbReference type="Proteomes" id="UP000800200"/>
    </source>
</evidence>
<dbReference type="Pfam" id="PF00085">
    <property type="entry name" value="Thioredoxin"/>
    <property type="match status" value="1"/>
</dbReference>
<dbReference type="CDD" id="cd02947">
    <property type="entry name" value="TRX_family"/>
    <property type="match status" value="1"/>
</dbReference>
<dbReference type="InterPro" id="IPR013766">
    <property type="entry name" value="Thioredoxin_domain"/>
</dbReference>